<dbReference type="Proteomes" id="UP000662088">
    <property type="component" value="Unassembled WGS sequence"/>
</dbReference>
<evidence type="ECO:0000256" key="1">
    <source>
        <dbReference type="SAM" id="Phobius"/>
    </source>
</evidence>
<name>A0A8I0DND5_9CLOT</name>
<protein>
    <submittedName>
        <fullName evidence="2">Uncharacterized protein</fullName>
    </submittedName>
</protein>
<sequence length="179" mass="21030">MGILSVLIPTLAYLANLKNTFVYVYIAIIEFLILIAILARINICTLKFKYYNSRFKIRQGLFLRESIILCDNVAIVHTNKDREELEIIIVTSSKFRNKKARPIVKGFLKRYPEVEREYNRLKKINEEQTYYFQIIRNGSLRKYIFLENIYTTCVKSAYTPAAIESIKIARGQINFNERG</sequence>
<feature type="transmembrane region" description="Helical" evidence="1">
    <location>
        <begin position="20"/>
        <end position="39"/>
    </location>
</feature>
<proteinExistence type="predicted"/>
<comment type="caution">
    <text evidence="2">The sequence shown here is derived from an EMBL/GenBank/DDBJ whole genome shotgun (WGS) entry which is preliminary data.</text>
</comment>
<dbReference type="AlphaFoldDB" id="A0A8I0DND5"/>
<keyword evidence="3" id="KW-1185">Reference proteome</keyword>
<evidence type="ECO:0000313" key="3">
    <source>
        <dbReference type="Proteomes" id="UP000662088"/>
    </source>
</evidence>
<gene>
    <name evidence="2" type="ORF">H8R92_07600</name>
</gene>
<dbReference type="EMBL" id="JACOOQ010000011">
    <property type="protein sequence ID" value="MBC5640299.1"/>
    <property type="molecule type" value="Genomic_DNA"/>
</dbReference>
<reference evidence="2" key="1">
    <citation type="submission" date="2020-08" db="EMBL/GenBank/DDBJ databases">
        <title>Genome public.</title>
        <authorList>
            <person name="Liu C."/>
            <person name="Sun Q."/>
        </authorList>
    </citation>
    <scope>NUCLEOTIDE SEQUENCE</scope>
    <source>
        <strain evidence="2">NSJ-42</strain>
    </source>
</reference>
<accession>A0A8I0DND5</accession>
<keyword evidence="1" id="KW-1133">Transmembrane helix</keyword>
<keyword evidence="1" id="KW-0472">Membrane</keyword>
<evidence type="ECO:0000313" key="2">
    <source>
        <dbReference type="EMBL" id="MBC5640299.1"/>
    </source>
</evidence>
<organism evidence="2 3">
    <name type="scientific">Clostridium lentum</name>
    <dbReference type="NCBI Taxonomy" id="2763037"/>
    <lineage>
        <taxon>Bacteria</taxon>
        <taxon>Bacillati</taxon>
        <taxon>Bacillota</taxon>
        <taxon>Clostridia</taxon>
        <taxon>Eubacteriales</taxon>
        <taxon>Clostridiaceae</taxon>
        <taxon>Clostridium</taxon>
    </lineage>
</organism>
<keyword evidence="1" id="KW-0812">Transmembrane</keyword>